<evidence type="ECO:0000313" key="2">
    <source>
        <dbReference type="Proteomes" id="UP001596142"/>
    </source>
</evidence>
<protein>
    <submittedName>
        <fullName evidence="1">Gas vesicle protein GvpR</fullName>
    </submittedName>
</protein>
<gene>
    <name evidence="1" type="ORF">ACFPU1_07535</name>
</gene>
<proteinExistence type="predicted"/>
<keyword evidence="2" id="KW-1185">Reference proteome</keyword>
<dbReference type="EMBL" id="JBHSOZ010000003">
    <property type="protein sequence ID" value="MFC5712629.1"/>
    <property type="molecule type" value="Genomic_DNA"/>
</dbReference>
<comment type="caution">
    <text evidence="1">The sequence shown here is derived from an EMBL/GenBank/DDBJ whole genome shotgun (WGS) entry which is preliminary data.</text>
</comment>
<dbReference type="RefSeq" id="WP_054635015.1">
    <property type="nucleotide sequence ID" value="NZ_JBHSOZ010000003.1"/>
</dbReference>
<evidence type="ECO:0000313" key="1">
    <source>
        <dbReference type="EMBL" id="MFC5712629.1"/>
    </source>
</evidence>
<organism evidence="1 2">
    <name type="scientific">Thalassorhabdus alkalitolerans</name>
    <dbReference type="NCBI Taxonomy" id="2282697"/>
    <lineage>
        <taxon>Bacteria</taxon>
        <taxon>Bacillati</taxon>
        <taxon>Bacillota</taxon>
        <taxon>Bacilli</taxon>
        <taxon>Bacillales</taxon>
        <taxon>Bacillaceae</taxon>
        <taxon>Thalassorhabdus</taxon>
    </lineage>
</organism>
<name>A0ABW0YJS6_9BACI</name>
<accession>A0ABW0YJS6</accession>
<sequence length="92" mass="11005">MASKLEEVINTVKSFFRENVYPVYRITSIVTEEKHWEVELEVIEEKEYMKKYGRDQLIGVYQARVNEDMEIVAFERKSLRQRTATLEAEERG</sequence>
<reference evidence="2" key="1">
    <citation type="journal article" date="2019" name="Int. J. Syst. Evol. Microbiol.">
        <title>The Global Catalogue of Microorganisms (GCM) 10K type strain sequencing project: providing services to taxonomists for standard genome sequencing and annotation.</title>
        <authorList>
            <consortium name="The Broad Institute Genomics Platform"/>
            <consortium name="The Broad Institute Genome Sequencing Center for Infectious Disease"/>
            <person name="Wu L."/>
            <person name="Ma J."/>
        </authorList>
    </citation>
    <scope>NUCLEOTIDE SEQUENCE [LARGE SCALE GENOMIC DNA]</scope>
    <source>
        <strain evidence="2">CECT 7184</strain>
    </source>
</reference>
<dbReference type="Proteomes" id="UP001596142">
    <property type="component" value="Unassembled WGS sequence"/>
</dbReference>